<accession>A0A517QDH0</accession>
<dbReference type="AlphaFoldDB" id="A0A518ADA8"/>
<dbReference type="EMBL" id="CP037421">
    <property type="protein sequence ID" value="QDT29670.1"/>
    <property type="molecule type" value="Genomic_DNA"/>
</dbReference>
<name>A0A518ADA8_9PLAN</name>
<sequence length="82" mass="9212">MLLKSDQKTGEEKIAVFILYAAAMRIARTGQLLCVVLIDTADDILFRRLETDRFAVELPVWVDLSQQVFERSGGDVDQVGLL</sequence>
<protein>
    <submittedName>
        <fullName evidence="1">Uncharacterized protein</fullName>
    </submittedName>
</protein>
<dbReference type="Proteomes" id="UP000315647">
    <property type="component" value="Chromosome"/>
</dbReference>
<evidence type="ECO:0000313" key="1">
    <source>
        <dbReference type="EMBL" id="QDT29670.1"/>
    </source>
</evidence>
<reference evidence="1 2" key="1">
    <citation type="submission" date="2019-03" db="EMBL/GenBank/DDBJ databases">
        <title>Deep-cultivation of Planctomycetes and their phenomic and genomic characterization uncovers novel biology.</title>
        <authorList>
            <person name="Wiegand S."/>
            <person name="Jogler M."/>
            <person name="Boedeker C."/>
            <person name="Pinto D."/>
            <person name="Vollmers J."/>
            <person name="Rivas-Marin E."/>
            <person name="Kohn T."/>
            <person name="Peeters S.H."/>
            <person name="Heuer A."/>
            <person name="Rast P."/>
            <person name="Oberbeckmann S."/>
            <person name="Bunk B."/>
            <person name="Jeske O."/>
            <person name="Meyerdierks A."/>
            <person name="Storesund J.E."/>
            <person name="Kallscheuer N."/>
            <person name="Luecker S."/>
            <person name="Lage O.M."/>
            <person name="Pohl T."/>
            <person name="Merkel B.J."/>
            <person name="Hornburger P."/>
            <person name="Mueller R.-W."/>
            <person name="Bruemmer F."/>
            <person name="Labrenz M."/>
            <person name="Spormann A.M."/>
            <person name="Op den Camp H."/>
            <person name="Overmann J."/>
            <person name="Amann R."/>
            <person name="Jetten M.S.M."/>
            <person name="Mascher T."/>
            <person name="Medema M.H."/>
            <person name="Devos D.P."/>
            <person name="Kaster A.-K."/>
            <person name="Ovreas L."/>
            <person name="Rohde M."/>
            <person name="Galperin M.Y."/>
            <person name="Jogler C."/>
        </authorList>
    </citation>
    <scope>NUCLEOTIDE SEQUENCE [LARGE SCALE GENOMIC DNA]</scope>
    <source>
        <strain evidence="1 2">Enr10</strain>
    </source>
</reference>
<organism evidence="1 2">
    <name type="scientific">Gimesia panareensis</name>
    <dbReference type="NCBI Taxonomy" id="2527978"/>
    <lineage>
        <taxon>Bacteria</taxon>
        <taxon>Pseudomonadati</taxon>
        <taxon>Planctomycetota</taxon>
        <taxon>Planctomycetia</taxon>
        <taxon>Planctomycetales</taxon>
        <taxon>Planctomycetaceae</taxon>
        <taxon>Gimesia</taxon>
    </lineage>
</organism>
<proteinExistence type="predicted"/>
<accession>A0A518ADA8</accession>
<evidence type="ECO:0000313" key="2">
    <source>
        <dbReference type="Proteomes" id="UP000315647"/>
    </source>
</evidence>
<gene>
    <name evidence="1" type="ORF">Enr10x_50250</name>
</gene>
<keyword evidence="2" id="KW-1185">Reference proteome</keyword>